<dbReference type="RefSeq" id="WP_344813961.1">
    <property type="nucleotide sequence ID" value="NZ_BAAAYX010000020.1"/>
</dbReference>
<dbReference type="PANTHER" id="PTHR43736:SF1">
    <property type="entry name" value="DIHYDRONEOPTERIN TRIPHOSPHATE DIPHOSPHATASE"/>
    <property type="match status" value="1"/>
</dbReference>
<proteinExistence type="inferred from homology"/>
<dbReference type="EMBL" id="BAAAYX010000020">
    <property type="protein sequence ID" value="GAA3714634.1"/>
    <property type="molecule type" value="Genomic_DNA"/>
</dbReference>
<organism evidence="3 4">
    <name type="scientific">Microlunatus aurantiacus</name>
    <dbReference type="NCBI Taxonomy" id="446786"/>
    <lineage>
        <taxon>Bacteria</taxon>
        <taxon>Bacillati</taxon>
        <taxon>Actinomycetota</taxon>
        <taxon>Actinomycetes</taxon>
        <taxon>Propionibacteriales</taxon>
        <taxon>Propionibacteriaceae</taxon>
        <taxon>Microlunatus</taxon>
    </lineage>
</organism>
<comment type="caution">
    <text evidence="3">The sequence shown here is derived from an EMBL/GenBank/DDBJ whole genome shotgun (WGS) entry which is preliminary data.</text>
</comment>
<dbReference type="Proteomes" id="UP001500051">
    <property type="component" value="Unassembled WGS sequence"/>
</dbReference>
<reference evidence="4" key="1">
    <citation type="journal article" date="2019" name="Int. J. Syst. Evol. Microbiol.">
        <title>The Global Catalogue of Microorganisms (GCM) 10K type strain sequencing project: providing services to taxonomists for standard genome sequencing and annotation.</title>
        <authorList>
            <consortium name="The Broad Institute Genomics Platform"/>
            <consortium name="The Broad Institute Genome Sequencing Center for Infectious Disease"/>
            <person name="Wu L."/>
            <person name="Ma J."/>
        </authorList>
    </citation>
    <scope>NUCLEOTIDE SEQUENCE [LARGE SCALE GENOMIC DNA]</scope>
    <source>
        <strain evidence="4">JCM 16548</strain>
    </source>
</reference>
<evidence type="ECO:0000313" key="3">
    <source>
        <dbReference type="EMBL" id="GAA3714634.1"/>
    </source>
</evidence>
<dbReference type="PROSITE" id="PS51462">
    <property type="entry name" value="NUDIX"/>
    <property type="match status" value="1"/>
</dbReference>
<evidence type="ECO:0000256" key="1">
    <source>
        <dbReference type="ARBA" id="ARBA00005582"/>
    </source>
</evidence>
<gene>
    <name evidence="3" type="ORF">GCM10022204_37230</name>
</gene>
<evidence type="ECO:0000313" key="4">
    <source>
        <dbReference type="Proteomes" id="UP001500051"/>
    </source>
</evidence>
<sequence length="159" mass="17184">MATALSRPMARRTRYEANVCVLLRRDRRWLLTVRGPHVAYAPGMIGMVGGHVEPVAGTGVLERTARREAREETGLDLTAVPLSYLSSGLYLGRDDQPVLTVTYAGELPVGPEPRLADPDELTAVGWWTAAALATADNCPDWLPPLLTAADHLLDGLGRS</sequence>
<dbReference type="Pfam" id="PF00293">
    <property type="entry name" value="NUDIX"/>
    <property type="match status" value="1"/>
</dbReference>
<name>A0ABP7E5Q6_9ACTN</name>
<dbReference type="PANTHER" id="PTHR43736">
    <property type="entry name" value="ADP-RIBOSE PYROPHOSPHATASE"/>
    <property type="match status" value="1"/>
</dbReference>
<keyword evidence="4" id="KW-1185">Reference proteome</keyword>
<accession>A0ABP7E5Q6</accession>
<evidence type="ECO:0000259" key="2">
    <source>
        <dbReference type="PROSITE" id="PS51462"/>
    </source>
</evidence>
<dbReference type="CDD" id="cd02883">
    <property type="entry name" value="NUDIX_Hydrolase"/>
    <property type="match status" value="1"/>
</dbReference>
<dbReference type="InterPro" id="IPR015797">
    <property type="entry name" value="NUDIX_hydrolase-like_dom_sf"/>
</dbReference>
<dbReference type="Gene3D" id="3.90.79.10">
    <property type="entry name" value="Nucleoside Triphosphate Pyrophosphohydrolase"/>
    <property type="match status" value="1"/>
</dbReference>
<feature type="domain" description="Nudix hydrolase" evidence="2">
    <location>
        <begin position="13"/>
        <end position="149"/>
    </location>
</feature>
<dbReference type="SUPFAM" id="SSF55811">
    <property type="entry name" value="Nudix"/>
    <property type="match status" value="1"/>
</dbReference>
<comment type="similarity">
    <text evidence="1">Belongs to the Nudix hydrolase family.</text>
</comment>
<protein>
    <recommendedName>
        <fullName evidence="2">Nudix hydrolase domain-containing protein</fullName>
    </recommendedName>
</protein>
<dbReference type="InterPro" id="IPR000086">
    <property type="entry name" value="NUDIX_hydrolase_dom"/>
</dbReference>